<evidence type="ECO:0000313" key="1">
    <source>
        <dbReference type="EMBL" id="ACP27306.1"/>
    </source>
</evidence>
<dbReference type="HOGENOM" id="CLU_3238709_0_0_5"/>
<sequence>MGEFFHPVEEHQHYFASSSLTAVFKPIQRLISLRFAVLVLGGT</sequence>
<dbReference type="AlphaFoldDB" id="C3MC81"/>
<evidence type="ECO:0000313" key="2">
    <source>
        <dbReference type="Proteomes" id="UP000001054"/>
    </source>
</evidence>
<organism evidence="1 2">
    <name type="scientific">Sinorhizobium fredii (strain NBRC 101917 / NGR234)</name>
    <dbReference type="NCBI Taxonomy" id="394"/>
    <lineage>
        <taxon>Bacteria</taxon>
        <taxon>Pseudomonadati</taxon>
        <taxon>Pseudomonadota</taxon>
        <taxon>Alphaproteobacteria</taxon>
        <taxon>Hyphomicrobiales</taxon>
        <taxon>Rhizobiaceae</taxon>
        <taxon>Sinorhizobium/Ensifer group</taxon>
        <taxon>Sinorhizobium</taxon>
    </lineage>
</organism>
<dbReference type="EMBL" id="CP001389">
    <property type="protein sequence ID" value="ACP27306.1"/>
    <property type="molecule type" value="Genomic_DNA"/>
</dbReference>
<dbReference type="KEGG" id="rhi:NGR_c35840"/>
<name>C3MC81_SINFN</name>
<keyword evidence="2" id="KW-1185">Reference proteome</keyword>
<gene>
    <name evidence="1" type="ordered locus">NGR_c35840</name>
</gene>
<protein>
    <submittedName>
        <fullName evidence="1">Uncharacterized protein</fullName>
    </submittedName>
</protein>
<accession>C3MC81</accession>
<reference evidence="1 2" key="1">
    <citation type="journal article" date="2009" name="Appl. Environ. Microbiol.">
        <title>Rhizobium sp. strain NGR234 possesses a remarkable number of secretion systems.</title>
        <authorList>
            <person name="Schmeisser C."/>
            <person name="Liesegang H."/>
            <person name="Krysciak D."/>
            <person name="Bakkou N."/>
            <person name="Le Quere A."/>
            <person name="Wollherr A."/>
            <person name="Heinemeyer I."/>
            <person name="Morgenstern B."/>
            <person name="Pommerening-Roeser A."/>
            <person name="Flores M."/>
            <person name="Palacios R."/>
            <person name="Brenner S."/>
            <person name="Gottschalk G."/>
            <person name="Schmitz R.A."/>
            <person name="Broughton W.J."/>
            <person name="Perret X."/>
            <person name="Strittmatter A.W."/>
            <person name="Streit W.R."/>
        </authorList>
    </citation>
    <scope>NUCLEOTIDE SEQUENCE [LARGE SCALE GENOMIC DNA]</scope>
    <source>
        <strain evidence="2">NBRC 101917 / NGR234</strain>
    </source>
</reference>
<proteinExistence type="predicted"/>
<dbReference type="Proteomes" id="UP000001054">
    <property type="component" value="Chromosome"/>
</dbReference>